<gene>
    <name evidence="1" type="ORF">ACFP7A_07290</name>
</gene>
<evidence type="ECO:0000313" key="1">
    <source>
        <dbReference type="EMBL" id="MFC6386400.1"/>
    </source>
</evidence>
<name>A0ABW1WE73_9BACL</name>
<dbReference type="EMBL" id="JBHSTQ010000006">
    <property type="protein sequence ID" value="MFC6386400.1"/>
    <property type="molecule type" value="Genomic_DNA"/>
</dbReference>
<dbReference type="Proteomes" id="UP001596267">
    <property type="component" value="Unassembled WGS sequence"/>
</dbReference>
<accession>A0ABW1WE73</accession>
<evidence type="ECO:0000313" key="2">
    <source>
        <dbReference type="Proteomes" id="UP001596267"/>
    </source>
</evidence>
<reference evidence="2" key="1">
    <citation type="journal article" date="2019" name="Int. J. Syst. Evol. Microbiol.">
        <title>The Global Catalogue of Microorganisms (GCM) 10K type strain sequencing project: providing services to taxonomists for standard genome sequencing and annotation.</title>
        <authorList>
            <consortium name="The Broad Institute Genomics Platform"/>
            <consortium name="The Broad Institute Genome Sequencing Center for Infectious Disease"/>
            <person name="Wu L."/>
            <person name="Ma J."/>
        </authorList>
    </citation>
    <scope>NUCLEOTIDE SEQUENCE [LARGE SCALE GENOMIC DNA]</scope>
    <source>
        <strain evidence="2">CCUG 42001</strain>
    </source>
</reference>
<organism evidence="1 2">
    <name type="scientific">Sporolactobacillus kofuensis</name>
    <dbReference type="NCBI Taxonomy" id="269672"/>
    <lineage>
        <taxon>Bacteria</taxon>
        <taxon>Bacillati</taxon>
        <taxon>Bacillota</taxon>
        <taxon>Bacilli</taxon>
        <taxon>Bacillales</taxon>
        <taxon>Sporolactobacillaceae</taxon>
        <taxon>Sporolactobacillus</taxon>
    </lineage>
</organism>
<protein>
    <recommendedName>
        <fullName evidence="3">Lantibiotic</fullName>
    </recommendedName>
</protein>
<comment type="caution">
    <text evidence="1">The sequence shown here is derived from an EMBL/GenBank/DDBJ whole genome shotgun (WGS) entry which is preliminary data.</text>
</comment>
<keyword evidence="2" id="KW-1185">Reference proteome</keyword>
<sequence length="48" mass="5526">MRQSQTTSNDDYLSENRVELEGKKEVCSTACGEPERRCNRQVVLNTFC</sequence>
<proteinExistence type="predicted"/>
<dbReference type="RefSeq" id="WP_381451927.1">
    <property type="nucleotide sequence ID" value="NZ_JBHSTQ010000006.1"/>
</dbReference>
<evidence type="ECO:0008006" key="3">
    <source>
        <dbReference type="Google" id="ProtNLM"/>
    </source>
</evidence>